<comment type="caution">
    <text evidence="1">The sequence shown here is derived from an EMBL/GenBank/DDBJ whole genome shotgun (WGS) entry which is preliminary data.</text>
</comment>
<accession>A0A5B0N842</accession>
<gene>
    <name evidence="1" type="ORF">PGT21_000506</name>
</gene>
<keyword evidence="2" id="KW-1185">Reference proteome</keyword>
<proteinExistence type="predicted"/>
<organism evidence="1 2">
    <name type="scientific">Puccinia graminis f. sp. tritici</name>
    <dbReference type="NCBI Taxonomy" id="56615"/>
    <lineage>
        <taxon>Eukaryota</taxon>
        <taxon>Fungi</taxon>
        <taxon>Dikarya</taxon>
        <taxon>Basidiomycota</taxon>
        <taxon>Pucciniomycotina</taxon>
        <taxon>Pucciniomycetes</taxon>
        <taxon>Pucciniales</taxon>
        <taxon>Pucciniaceae</taxon>
        <taxon>Puccinia</taxon>
    </lineage>
</organism>
<evidence type="ECO:0000313" key="1">
    <source>
        <dbReference type="EMBL" id="KAA1084896.1"/>
    </source>
</evidence>
<sequence length="136" mass="15386">MSAPTRDQEEHSKIVCRHPKPLELTSRRRSTNAICESSSASANRRLDLGCAFRIRNPCGALLKFSSSLFNTRHLSLEVRFGTKSVKWDPEAFPFAQTFAEVLAASFPQPPLLHSSRRSRFTLRIRAILSPVLDSFR</sequence>
<protein>
    <submittedName>
        <fullName evidence="1">Uncharacterized protein</fullName>
    </submittedName>
</protein>
<evidence type="ECO:0000313" key="2">
    <source>
        <dbReference type="Proteomes" id="UP000324748"/>
    </source>
</evidence>
<dbReference type="Proteomes" id="UP000324748">
    <property type="component" value="Unassembled WGS sequence"/>
</dbReference>
<name>A0A5B0N842_PUCGR</name>
<dbReference type="EMBL" id="VSWC01000116">
    <property type="protein sequence ID" value="KAA1084896.1"/>
    <property type="molecule type" value="Genomic_DNA"/>
</dbReference>
<dbReference type="AlphaFoldDB" id="A0A5B0N842"/>
<reference evidence="1 2" key="1">
    <citation type="submission" date="2019-05" db="EMBL/GenBank/DDBJ databases">
        <title>Emergence of the Ug99 lineage of the wheat stem rust pathogen through somatic hybridization.</title>
        <authorList>
            <person name="Li F."/>
            <person name="Upadhyaya N.M."/>
            <person name="Sperschneider J."/>
            <person name="Matny O."/>
            <person name="Nguyen-Phuc H."/>
            <person name="Mago R."/>
            <person name="Raley C."/>
            <person name="Miller M.E."/>
            <person name="Silverstein K.A.T."/>
            <person name="Henningsen E."/>
            <person name="Hirsch C.D."/>
            <person name="Visser B."/>
            <person name="Pretorius Z.A."/>
            <person name="Steffenson B.J."/>
            <person name="Schwessinger B."/>
            <person name="Dodds P.N."/>
            <person name="Figueroa M."/>
        </authorList>
    </citation>
    <scope>NUCLEOTIDE SEQUENCE [LARGE SCALE GENOMIC DNA]</scope>
    <source>
        <strain evidence="1">21-0</strain>
    </source>
</reference>